<dbReference type="PANTHER" id="PTHR46825">
    <property type="entry name" value="D-ALANYL-D-ALANINE-CARBOXYPEPTIDASE/ENDOPEPTIDASE AMPH"/>
    <property type="match status" value="1"/>
</dbReference>
<dbReference type="InterPro" id="IPR050491">
    <property type="entry name" value="AmpC-like"/>
</dbReference>
<organism evidence="3 4">
    <name type="scientific">Pelagihabitans pacificus</name>
    <dbReference type="NCBI Taxonomy" id="2696054"/>
    <lineage>
        <taxon>Bacteria</taxon>
        <taxon>Pseudomonadati</taxon>
        <taxon>Bacteroidota</taxon>
        <taxon>Flavobacteriia</taxon>
        <taxon>Flavobacteriales</taxon>
        <taxon>Flavobacteriaceae</taxon>
        <taxon>Pelagihabitans</taxon>
    </lineage>
</organism>
<protein>
    <submittedName>
        <fullName evidence="3">Serine hydrolase</fullName>
    </submittedName>
</protein>
<comment type="caution">
    <text evidence="3">The sequence shown here is derived from an EMBL/GenBank/DDBJ whole genome shotgun (WGS) entry which is preliminary data.</text>
</comment>
<feature type="domain" description="Beta-lactamase-related" evidence="1">
    <location>
        <begin position="90"/>
        <end position="413"/>
    </location>
</feature>
<dbReference type="Proteomes" id="UP000707206">
    <property type="component" value="Unassembled WGS sequence"/>
</dbReference>
<proteinExistence type="predicted"/>
<accession>A0A967AX85</accession>
<dbReference type="InterPro" id="IPR012338">
    <property type="entry name" value="Beta-lactam/transpept-like"/>
</dbReference>
<dbReference type="Pfam" id="PF00144">
    <property type="entry name" value="Beta-lactamase"/>
    <property type="match status" value="1"/>
</dbReference>
<dbReference type="AlphaFoldDB" id="A0A967AX85"/>
<dbReference type="InterPro" id="IPR001466">
    <property type="entry name" value="Beta-lactam-related"/>
</dbReference>
<dbReference type="Pfam" id="PF11954">
    <property type="entry name" value="DUF3471"/>
    <property type="match status" value="1"/>
</dbReference>
<dbReference type="Gene3D" id="3.40.710.10">
    <property type="entry name" value="DD-peptidase/beta-lactamase superfamily"/>
    <property type="match status" value="1"/>
</dbReference>
<evidence type="ECO:0000313" key="3">
    <source>
        <dbReference type="EMBL" id="NHF61582.1"/>
    </source>
</evidence>
<evidence type="ECO:0000259" key="2">
    <source>
        <dbReference type="Pfam" id="PF11954"/>
    </source>
</evidence>
<gene>
    <name evidence="3" type="ORF">FK220_019675</name>
</gene>
<dbReference type="InterPro" id="IPR021860">
    <property type="entry name" value="Peptidase_S12_Pab87-rel_C"/>
</dbReference>
<keyword evidence="3" id="KW-0378">Hydrolase</keyword>
<name>A0A967AX85_9FLAO</name>
<dbReference type="EMBL" id="VIKU02000010">
    <property type="protein sequence ID" value="NHF61582.1"/>
    <property type="molecule type" value="Genomic_DNA"/>
</dbReference>
<reference evidence="3" key="2">
    <citation type="submission" date="2020-03" db="EMBL/GenBank/DDBJ databases">
        <title>Flavobacteriaceae bacterium strain TP-CH-4, a member of the family Flavobacteriaceae isolated from a deep-sea seamount.</title>
        <authorList>
            <person name="Zhang D.-C."/>
        </authorList>
    </citation>
    <scope>NUCLEOTIDE SEQUENCE</scope>
    <source>
        <strain evidence="3">TP-CH-4</strain>
    </source>
</reference>
<dbReference type="PANTHER" id="PTHR46825:SF15">
    <property type="entry name" value="BETA-LACTAMASE-RELATED DOMAIN-CONTAINING PROTEIN"/>
    <property type="match status" value="1"/>
</dbReference>
<reference evidence="3" key="1">
    <citation type="submission" date="2019-07" db="EMBL/GenBank/DDBJ databases">
        <authorList>
            <person name="De-Chao Zhang Q."/>
        </authorList>
    </citation>
    <scope>NUCLEOTIDE SEQUENCE</scope>
    <source>
        <strain evidence="3">TP-CH-4</strain>
    </source>
</reference>
<evidence type="ECO:0000313" key="4">
    <source>
        <dbReference type="Proteomes" id="UP000707206"/>
    </source>
</evidence>
<dbReference type="GO" id="GO:0016787">
    <property type="term" value="F:hydrolase activity"/>
    <property type="evidence" value="ECO:0007669"/>
    <property type="project" value="UniProtKB-KW"/>
</dbReference>
<dbReference type="RefSeq" id="WP_166205016.1">
    <property type="nucleotide sequence ID" value="NZ_VIKU02000010.1"/>
</dbReference>
<feature type="domain" description="Peptidase S12 Pab87-related C-terminal" evidence="2">
    <location>
        <begin position="458"/>
        <end position="543"/>
    </location>
</feature>
<dbReference type="Gene3D" id="2.40.128.600">
    <property type="match status" value="1"/>
</dbReference>
<keyword evidence="4" id="KW-1185">Reference proteome</keyword>
<sequence length="556" mass="63040">MKRRATLRNQPPATHHIKAFKTGKSSQVRFVFGTLDVETRTEIIHKTVTSNLKKAKYPKKMTKPILTILLFLSIHIVCGQENITKLEGLEQEIETLMDSYKAVGLSISVVKDNQIVYSKGFGYRDLENKLPVNENTVFPIASCSKAFTASLLGILDSQNKISLKDRPSFYVPKLEFYNSQMNDLITIEDLLSHKSGLGDLNGTLVLFPEENSDMVVQKLKYLQPEGLVNDSWIYSNMGYTIAGTIIEKVTDRSWEENLQSKIFNPLNMLNSYTDIESMTENKNFSFGYGLSNGEIKKVIYEEYYNYKAAGAVRSSSKDMASWMIAWLNEGNFNGKQILPKTFVQNATTIHNIRPNANEENAFLFGDGLGWRMEASSGKYKVYHGGNTSGFSSLVLTYPFEKLGVTVLSNQTNSILPYIIADVVKNRMLNLDETDVSDYPVNVTDIYVPSETNTELNPEKKPTHNLSSFIGKYENYGYGTIEIKLKDGNLYALYPKYQFFLEHLYFNIFVMIPKTEISQVMNPEFAISFKTNNRGEISSLMINLQSKPVAFTKQIEQ</sequence>
<evidence type="ECO:0000259" key="1">
    <source>
        <dbReference type="Pfam" id="PF00144"/>
    </source>
</evidence>
<dbReference type="SUPFAM" id="SSF56601">
    <property type="entry name" value="beta-lactamase/transpeptidase-like"/>
    <property type="match status" value="1"/>
</dbReference>